<keyword evidence="2 10" id="KW-0963">Cytoplasm</keyword>
<accession>A0A846TZV7</accession>
<evidence type="ECO:0000256" key="2">
    <source>
        <dbReference type="ARBA" id="ARBA00022490"/>
    </source>
</evidence>
<keyword evidence="11" id="KW-0012">Acyltransferase</keyword>
<dbReference type="Pfam" id="PF02504">
    <property type="entry name" value="FA_synthesis"/>
    <property type="match status" value="1"/>
</dbReference>
<evidence type="ECO:0000256" key="8">
    <source>
        <dbReference type="ARBA" id="ARBA00024069"/>
    </source>
</evidence>
<keyword evidence="3 10" id="KW-0444">Lipid biosynthesis</keyword>
<dbReference type="Proteomes" id="UP000584587">
    <property type="component" value="Unassembled WGS sequence"/>
</dbReference>
<evidence type="ECO:0000256" key="1">
    <source>
        <dbReference type="ARBA" id="ARBA00001232"/>
    </source>
</evidence>
<comment type="pathway">
    <text evidence="10">Lipid metabolism; phospholipid metabolism.</text>
</comment>
<dbReference type="HAMAP" id="MF_00019">
    <property type="entry name" value="PlsX"/>
    <property type="match status" value="1"/>
</dbReference>
<comment type="similarity">
    <text evidence="10">Belongs to the PlsX family.</text>
</comment>
<dbReference type="NCBIfam" id="TIGR00182">
    <property type="entry name" value="plsX"/>
    <property type="match status" value="1"/>
</dbReference>
<dbReference type="EC" id="2.3.1.274" evidence="8 10"/>
<dbReference type="InterPro" id="IPR003664">
    <property type="entry name" value="FA_synthesis"/>
</dbReference>
<comment type="catalytic activity">
    <reaction evidence="1 10">
        <text>a fatty acyl-[ACP] + phosphate = an acyl phosphate + holo-[ACP]</text>
        <dbReference type="Rhea" id="RHEA:42292"/>
        <dbReference type="Rhea" id="RHEA-COMP:9685"/>
        <dbReference type="Rhea" id="RHEA-COMP:14125"/>
        <dbReference type="ChEBI" id="CHEBI:43474"/>
        <dbReference type="ChEBI" id="CHEBI:59918"/>
        <dbReference type="ChEBI" id="CHEBI:64479"/>
        <dbReference type="ChEBI" id="CHEBI:138651"/>
        <dbReference type="EC" id="2.3.1.274"/>
    </reaction>
</comment>
<comment type="function">
    <text evidence="10">Catalyzes the reversible formation of acyl-phosphate (acyl-PO(4)) from acyl-[acyl-carrier-protein] (acyl-ACP). This enzyme utilizes acyl-ACP as fatty acyl donor, but not acyl-CoA.</text>
</comment>
<dbReference type="RefSeq" id="WP_168104626.1">
    <property type="nucleotide sequence ID" value="NZ_CP051215.1"/>
</dbReference>
<evidence type="ECO:0000256" key="10">
    <source>
        <dbReference type="HAMAP-Rule" id="MF_00019"/>
    </source>
</evidence>
<reference evidence="11 12" key="1">
    <citation type="submission" date="2020-04" db="EMBL/GenBank/DDBJ databases">
        <title>Complete genome sequence of Spiroplasma platyhelix ATCC 51748, an insect isolate.</title>
        <authorList>
            <person name="Green E.A."/>
            <person name="Klassen J.L."/>
        </authorList>
    </citation>
    <scope>NUCLEOTIDE SEQUENCE [LARGE SCALE GENOMIC DNA]</scope>
    <source>
        <strain evidence="11 12">PALS-1</strain>
    </source>
</reference>
<dbReference type="SUPFAM" id="SSF53659">
    <property type="entry name" value="Isocitrate/Isopropylmalate dehydrogenase-like"/>
    <property type="match status" value="1"/>
</dbReference>
<dbReference type="AlphaFoldDB" id="A0A846TZV7"/>
<dbReference type="Gene3D" id="3.40.718.10">
    <property type="entry name" value="Isopropylmalate Dehydrogenase"/>
    <property type="match status" value="1"/>
</dbReference>
<evidence type="ECO:0000256" key="4">
    <source>
        <dbReference type="ARBA" id="ARBA00022679"/>
    </source>
</evidence>
<dbReference type="GO" id="GO:0043811">
    <property type="term" value="F:phosphate:acyl-[acyl carrier protein] acyltransferase activity"/>
    <property type="evidence" value="ECO:0007669"/>
    <property type="project" value="UniProtKB-UniRule"/>
</dbReference>
<dbReference type="GO" id="GO:0005737">
    <property type="term" value="C:cytoplasm"/>
    <property type="evidence" value="ECO:0007669"/>
    <property type="project" value="UniProtKB-SubCell"/>
</dbReference>
<dbReference type="PANTHER" id="PTHR30100">
    <property type="entry name" value="FATTY ACID/PHOSPHOLIPID SYNTHESIS PROTEIN PLSX"/>
    <property type="match status" value="1"/>
</dbReference>
<dbReference type="PIRSF" id="PIRSF002465">
    <property type="entry name" value="Phsphlp_syn_PlsX"/>
    <property type="match status" value="1"/>
</dbReference>
<comment type="subunit">
    <text evidence="9 10">Homodimer. Probably interacts with PlsY.</text>
</comment>
<keyword evidence="7 10" id="KW-1208">Phospholipid metabolism</keyword>
<protein>
    <recommendedName>
        <fullName evidence="8 10">Phosphate acyltransferase</fullName>
        <ecNumber evidence="8 10">2.3.1.274</ecNumber>
    </recommendedName>
    <alternativeName>
        <fullName evidence="10">Acyl-ACP phosphotransacylase</fullName>
    </alternativeName>
    <alternativeName>
        <fullName evidence="10">Acyl-[acyl-carrier-protein]--phosphate acyltransferase</fullName>
    </alternativeName>
    <alternativeName>
        <fullName evidence="10">Phosphate-acyl-ACP acyltransferase</fullName>
    </alternativeName>
</protein>
<evidence type="ECO:0000256" key="3">
    <source>
        <dbReference type="ARBA" id="ARBA00022516"/>
    </source>
</evidence>
<evidence type="ECO:0000256" key="5">
    <source>
        <dbReference type="ARBA" id="ARBA00023098"/>
    </source>
</evidence>
<keyword evidence="6 10" id="KW-0594">Phospholipid biosynthesis</keyword>
<evidence type="ECO:0000256" key="7">
    <source>
        <dbReference type="ARBA" id="ARBA00023264"/>
    </source>
</evidence>
<dbReference type="PANTHER" id="PTHR30100:SF1">
    <property type="entry name" value="PHOSPHATE ACYLTRANSFERASE"/>
    <property type="match status" value="1"/>
</dbReference>
<evidence type="ECO:0000256" key="6">
    <source>
        <dbReference type="ARBA" id="ARBA00023209"/>
    </source>
</evidence>
<name>A0A846TZV7_9MOLU</name>
<dbReference type="GO" id="GO:0006633">
    <property type="term" value="P:fatty acid biosynthetic process"/>
    <property type="evidence" value="ECO:0007669"/>
    <property type="project" value="UniProtKB-UniRule"/>
</dbReference>
<evidence type="ECO:0000256" key="9">
    <source>
        <dbReference type="ARBA" id="ARBA00046608"/>
    </source>
</evidence>
<evidence type="ECO:0000313" key="12">
    <source>
        <dbReference type="Proteomes" id="UP000584587"/>
    </source>
</evidence>
<dbReference type="UniPathway" id="UPA00085"/>
<keyword evidence="12" id="KW-1185">Reference proteome</keyword>
<comment type="subcellular location">
    <subcellularLocation>
        <location evidence="10">Cytoplasm</location>
    </subcellularLocation>
    <text evidence="10">Associated with the membrane possibly through PlsY.</text>
</comment>
<dbReference type="EMBL" id="JAAVVK010000001">
    <property type="protein sequence ID" value="NKE38146.1"/>
    <property type="molecule type" value="Genomic_DNA"/>
</dbReference>
<organism evidence="11 12">
    <name type="scientific">Spiroplasma platyhelix PALS-1</name>
    <dbReference type="NCBI Taxonomy" id="1276218"/>
    <lineage>
        <taxon>Bacteria</taxon>
        <taxon>Bacillati</taxon>
        <taxon>Mycoplasmatota</taxon>
        <taxon>Mollicutes</taxon>
        <taxon>Entomoplasmatales</taxon>
        <taxon>Spiroplasmataceae</taxon>
        <taxon>Spiroplasma</taxon>
    </lineage>
</organism>
<sequence length="342" mass="37137">MKIAFDVMGSDNGSKNPILAALQMIKEFKDLEIILVGDEKEITEHLKQIFKDEKTPDAISIHGAKDVVPMTAGPFEAVRMPNSSMSQAVKLVKEEKADGVLSSGSTAAYLGVCHLILGEISGIKRPAFMPIMPTLKGGKVLLLDVGANIENSVDELISFALMAHIYSQTILNIARPSIALLNIGTEENKGPAVTKETYAKLKQLTQSNASLSFLNFHGNIEPRDVLSGDVDIIVCDGYSGNVVLKSLEGMATLIFSLIKKGYTKNLWTKFLALLSKPVFKGIKNTFDYKNTGGAQLIGINGICFKAHGSSDSRSYYSTLKLLRQAIDQDVTNKIKTQVAELL</sequence>
<dbReference type="InterPro" id="IPR012281">
    <property type="entry name" value="Phospholipid_synth_PlsX-like"/>
</dbReference>
<keyword evidence="5 10" id="KW-0443">Lipid metabolism</keyword>
<evidence type="ECO:0000313" key="11">
    <source>
        <dbReference type="EMBL" id="NKE38146.1"/>
    </source>
</evidence>
<comment type="caution">
    <text evidence="11">The sequence shown here is derived from an EMBL/GenBank/DDBJ whole genome shotgun (WGS) entry which is preliminary data.</text>
</comment>
<dbReference type="GO" id="GO:0008654">
    <property type="term" value="P:phospholipid biosynthetic process"/>
    <property type="evidence" value="ECO:0007669"/>
    <property type="project" value="UniProtKB-KW"/>
</dbReference>
<keyword evidence="4 10" id="KW-0808">Transferase</keyword>
<proteinExistence type="inferred from homology"/>
<gene>
    <name evidence="10 11" type="primary">plsX</name>
    <name evidence="11" type="ORF">HER12_00030</name>
</gene>